<name>A0A2A2AG38_9BURK</name>
<dbReference type="EMBL" id="NSJD01000028">
    <property type="protein sequence ID" value="PAT38916.1"/>
    <property type="molecule type" value="Genomic_DNA"/>
</dbReference>
<dbReference type="AlphaFoldDB" id="A0A2A2AG38"/>
<reference evidence="1 3" key="1">
    <citation type="submission" date="2017-08" db="EMBL/GenBank/DDBJ databases">
        <title>WGS of Clinical strains of the CDC Group NO-1 linked to zoonotic infections in humans.</title>
        <authorList>
            <person name="Bernier A.-M."/>
            <person name="Bernard K."/>
        </authorList>
    </citation>
    <scope>NUCLEOTIDE SEQUENCE [LARGE SCALE GENOMIC DNA]</scope>
    <source>
        <strain evidence="1 3">NML79-0751</strain>
    </source>
</reference>
<feature type="non-terminal residue" evidence="1">
    <location>
        <position position="1"/>
    </location>
</feature>
<comment type="caution">
    <text evidence="1">The sequence shown here is derived from an EMBL/GenBank/DDBJ whole genome shotgun (WGS) entry which is preliminary data.</text>
</comment>
<evidence type="ECO:0000313" key="2">
    <source>
        <dbReference type="EMBL" id="PAT38916.1"/>
    </source>
</evidence>
<protein>
    <submittedName>
        <fullName evidence="1">IS630 family transposase</fullName>
    </submittedName>
</protein>
<evidence type="ECO:0000313" key="3">
    <source>
        <dbReference type="Proteomes" id="UP000218644"/>
    </source>
</evidence>
<dbReference type="EMBL" id="NSJD01000038">
    <property type="protein sequence ID" value="PAT37515.1"/>
    <property type="molecule type" value="Genomic_DNA"/>
</dbReference>
<organism evidence="1 3">
    <name type="scientific">Vandammella animalimorsus</name>
    <dbReference type="NCBI Taxonomy" id="2029117"/>
    <lineage>
        <taxon>Bacteria</taxon>
        <taxon>Pseudomonadati</taxon>
        <taxon>Pseudomonadota</taxon>
        <taxon>Betaproteobacteria</taxon>
        <taxon>Burkholderiales</taxon>
        <taxon>Comamonadaceae</taxon>
        <taxon>Vandammella</taxon>
    </lineage>
</organism>
<gene>
    <name evidence="2" type="ORF">CK623_12485</name>
    <name evidence="1" type="ORF">CK623_13645</name>
</gene>
<accession>A0A2A2AG38</accession>
<dbReference type="Proteomes" id="UP000218644">
    <property type="component" value="Unassembled WGS sequence"/>
</dbReference>
<sequence length="59" mass="6678">ELNPDEMLNANLKAAVTSKAPNRRKGQLKLAAVSHMRHLQKSPQKVKQFFQKDCVKYAA</sequence>
<proteinExistence type="predicted"/>
<evidence type="ECO:0000313" key="1">
    <source>
        <dbReference type="EMBL" id="PAT37515.1"/>
    </source>
</evidence>